<gene>
    <name evidence="3" type="ORF">PUN28_004871</name>
</gene>
<keyword evidence="4" id="KW-1185">Reference proteome</keyword>
<feature type="transmembrane region" description="Helical" evidence="2">
    <location>
        <begin position="260"/>
        <end position="287"/>
    </location>
</feature>
<organism evidence="3 4">
    <name type="scientific">Cardiocondyla obscurior</name>
    <dbReference type="NCBI Taxonomy" id="286306"/>
    <lineage>
        <taxon>Eukaryota</taxon>
        <taxon>Metazoa</taxon>
        <taxon>Ecdysozoa</taxon>
        <taxon>Arthropoda</taxon>
        <taxon>Hexapoda</taxon>
        <taxon>Insecta</taxon>
        <taxon>Pterygota</taxon>
        <taxon>Neoptera</taxon>
        <taxon>Endopterygota</taxon>
        <taxon>Hymenoptera</taxon>
        <taxon>Apocrita</taxon>
        <taxon>Aculeata</taxon>
        <taxon>Formicoidea</taxon>
        <taxon>Formicidae</taxon>
        <taxon>Myrmicinae</taxon>
        <taxon>Cardiocondyla</taxon>
    </lineage>
</organism>
<dbReference type="EMBL" id="JADYXP020000004">
    <property type="protein sequence ID" value="KAL0126059.1"/>
    <property type="molecule type" value="Genomic_DNA"/>
</dbReference>
<evidence type="ECO:0000256" key="2">
    <source>
        <dbReference type="SAM" id="Phobius"/>
    </source>
</evidence>
<keyword evidence="2" id="KW-0472">Membrane</keyword>
<evidence type="ECO:0000313" key="4">
    <source>
        <dbReference type="Proteomes" id="UP001430953"/>
    </source>
</evidence>
<reference evidence="3 4" key="1">
    <citation type="submission" date="2023-03" db="EMBL/GenBank/DDBJ databases">
        <title>High recombination rates correlate with genetic variation in Cardiocondyla obscurior ants.</title>
        <authorList>
            <person name="Errbii M."/>
        </authorList>
    </citation>
    <scope>NUCLEOTIDE SEQUENCE [LARGE SCALE GENOMIC DNA]</scope>
    <source>
        <strain evidence="3">Alpha-2009</strain>
        <tissue evidence="3">Whole body</tissue>
    </source>
</reference>
<feature type="compositionally biased region" description="Basic and acidic residues" evidence="1">
    <location>
        <begin position="1"/>
        <end position="10"/>
    </location>
</feature>
<feature type="region of interest" description="Disordered" evidence="1">
    <location>
        <begin position="1"/>
        <end position="21"/>
    </location>
</feature>
<keyword evidence="2" id="KW-1133">Transmembrane helix</keyword>
<accession>A0AAW2GGT8</accession>
<dbReference type="AlphaFoldDB" id="A0AAW2GGT8"/>
<evidence type="ECO:0000256" key="1">
    <source>
        <dbReference type="SAM" id="MobiDB-lite"/>
    </source>
</evidence>
<evidence type="ECO:0000313" key="3">
    <source>
        <dbReference type="EMBL" id="KAL0126059.1"/>
    </source>
</evidence>
<proteinExistence type="predicted"/>
<protein>
    <submittedName>
        <fullName evidence="3">Uncharacterized protein</fullName>
    </submittedName>
</protein>
<comment type="caution">
    <text evidence="3">The sequence shown here is derived from an EMBL/GenBank/DDBJ whole genome shotgun (WGS) entry which is preliminary data.</text>
</comment>
<feature type="transmembrane region" description="Helical" evidence="2">
    <location>
        <begin position="299"/>
        <end position="319"/>
    </location>
</feature>
<keyword evidence="2" id="KW-0812">Transmembrane</keyword>
<name>A0AAW2GGT8_9HYME</name>
<dbReference type="Proteomes" id="UP001430953">
    <property type="component" value="Unassembled WGS sequence"/>
</dbReference>
<sequence>MLHRDRVSRDSRRHRNNERRPREVRKFLTAAVRFLAHQETLFTSCVCNTSVVPVPPANHCLREATCVVLVGIRQHACIRPESHITPGISTRLKKKKKKKKFSVCRQVVLGFSRLELSYIDDIGNLRGRSISRRVTLAIDRRCSGFPISYPDALPIVGILSVNEPWARRGRRSRARISIVIPSKGARLRRCAAASSVFKIVYKYMLHLIRNLIHGKPFSRATTFRLRSYAAFDERMLTCYDFNRAQTYIAISFLSLKHSSLFILQLLCLCARFAISLSLSLSLCPLFRLSSTSSTTNARFVSFFFLIRFSLRYLFLSFLFPAMHLPEHTGQHWSFCHAFNDPQQPFCCLLSPAAFSSSL</sequence>